<dbReference type="RefSeq" id="WP_353109914.1">
    <property type="nucleotide sequence ID" value="NZ_APND01000001.1"/>
</dbReference>
<evidence type="ECO:0000256" key="4">
    <source>
        <dbReference type="ARBA" id="ARBA00022692"/>
    </source>
</evidence>
<evidence type="ECO:0000256" key="6">
    <source>
        <dbReference type="ARBA" id="ARBA00023136"/>
    </source>
</evidence>
<accession>A0ABV2AYI9</accession>
<organism evidence="8 9">
    <name type="scientific">Salinisphaera dokdonensis CL-ES53</name>
    <dbReference type="NCBI Taxonomy" id="1304272"/>
    <lineage>
        <taxon>Bacteria</taxon>
        <taxon>Pseudomonadati</taxon>
        <taxon>Pseudomonadota</taxon>
        <taxon>Gammaproteobacteria</taxon>
        <taxon>Salinisphaerales</taxon>
        <taxon>Salinisphaeraceae</taxon>
        <taxon>Salinisphaera</taxon>
    </lineage>
</organism>
<dbReference type="Pfam" id="PF03601">
    <property type="entry name" value="Cons_hypoth698"/>
    <property type="match status" value="1"/>
</dbReference>
<evidence type="ECO:0000256" key="3">
    <source>
        <dbReference type="ARBA" id="ARBA00022475"/>
    </source>
</evidence>
<evidence type="ECO:0000256" key="2">
    <source>
        <dbReference type="ARBA" id="ARBA00007977"/>
    </source>
</evidence>
<proteinExistence type="inferred from homology"/>
<comment type="caution">
    <text evidence="8">The sequence shown here is derived from an EMBL/GenBank/DDBJ whole genome shotgun (WGS) entry which is preliminary data.</text>
</comment>
<comment type="similarity">
    <text evidence="2">Belongs to the UPF0324 family.</text>
</comment>
<evidence type="ECO:0000313" key="8">
    <source>
        <dbReference type="EMBL" id="MES1928696.1"/>
    </source>
</evidence>
<evidence type="ECO:0008006" key="10">
    <source>
        <dbReference type="Google" id="ProtNLM"/>
    </source>
</evidence>
<feature type="transmembrane region" description="Helical" evidence="7">
    <location>
        <begin position="83"/>
        <end position="102"/>
    </location>
</feature>
<name>A0ABV2AYI9_9GAMM</name>
<sequence length="350" mass="35964">MTRAITVSSSTEQHAPNPLVHAASVLPGLALCVALAGLSYAAAAWPALNAVVPMSALTVGILLGVTLRLCVPLPATVEPGIRWTLHYLLRAGIVLLGLRLVLQDMLSVGLAGLALLLLAVASTITLAVIVGRRLGLPDTLSVLVGCGTGICGASAVVAVDGVIKAREQDVACAIAMVTVFGTIAMFAYPAIAHGLGLSVSTYSVWAGGSIHEVAQAVAAGFAFDEAAGVQASLYKLSRVAMLVPVCAVLAFWWRRRAGAQEDQGRRAPFPLFVLLFVLVVGVNSFVSMPDVLHDALVGVDSGLLAAAMVAMGLQTRLVSVLRLGWRPLALGLGVAVWISALALGGALFIG</sequence>
<keyword evidence="3" id="KW-1003">Cell membrane</keyword>
<gene>
    <name evidence="8" type="ORF">SADO_05535</name>
</gene>
<keyword evidence="5 7" id="KW-1133">Transmembrane helix</keyword>
<dbReference type="PANTHER" id="PTHR30106:SF2">
    <property type="entry name" value="UPF0324 INNER MEMBRANE PROTEIN YEIH"/>
    <property type="match status" value="1"/>
</dbReference>
<feature type="transmembrane region" description="Helical" evidence="7">
    <location>
        <begin position="267"/>
        <end position="286"/>
    </location>
</feature>
<evidence type="ECO:0000313" key="9">
    <source>
        <dbReference type="Proteomes" id="UP001460888"/>
    </source>
</evidence>
<dbReference type="InterPro" id="IPR018383">
    <property type="entry name" value="UPF0324_pro"/>
</dbReference>
<keyword evidence="4 7" id="KW-0812">Transmembrane</keyword>
<feature type="transmembrane region" description="Helical" evidence="7">
    <location>
        <begin position="325"/>
        <end position="349"/>
    </location>
</feature>
<keyword evidence="6 7" id="KW-0472">Membrane</keyword>
<feature type="transmembrane region" description="Helical" evidence="7">
    <location>
        <begin position="50"/>
        <end position="71"/>
    </location>
</feature>
<feature type="transmembrane region" description="Helical" evidence="7">
    <location>
        <begin position="170"/>
        <end position="191"/>
    </location>
</feature>
<evidence type="ECO:0000256" key="7">
    <source>
        <dbReference type="SAM" id="Phobius"/>
    </source>
</evidence>
<keyword evidence="9" id="KW-1185">Reference proteome</keyword>
<evidence type="ECO:0000256" key="5">
    <source>
        <dbReference type="ARBA" id="ARBA00022989"/>
    </source>
</evidence>
<protein>
    <recommendedName>
        <fullName evidence="10">Sulfate exporter family transporter</fullName>
    </recommendedName>
</protein>
<reference evidence="8 9" key="1">
    <citation type="submission" date="2013-03" db="EMBL/GenBank/DDBJ databases">
        <title>Salinisphaera dokdonensis CL-ES53 Genome Sequencing.</title>
        <authorList>
            <person name="Li C."/>
            <person name="Lai Q."/>
            <person name="Shao Z."/>
        </authorList>
    </citation>
    <scope>NUCLEOTIDE SEQUENCE [LARGE SCALE GENOMIC DNA]</scope>
    <source>
        <strain evidence="8 9">CL-ES53</strain>
    </source>
</reference>
<feature type="transmembrane region" description="Helical" evidence="7">
    <location>
        <begin position="20"/>
        <end position="43"/>
    </location>
</feature>
<dbReference type="EMBL" id="APND01000001">
    <property type="protein sequence ID" value="MES1928696.1"/>
    <property type="molecule type" value="Genomic_DNA"/>
</dbReference>
<feature type="transmembrane region" description="Helical" evidence="7">
    <location>
        <begin position="109"/>
        <end position="130"/>
    </location>
</feature>
<feature type="transmembrane region" description="Helical" evidence="7">
    <location>
        <begin position="236"/>
        <end position="255"/>
    </location>
</feature>
<comment type="subcellular location">
    <subcellularLocation>
        <location evidence="1">Cell membrane</location>
        <topology evidence="1">Multi-pass membrane protein</topology>
    </subcellularLocation>
</comment>
<feature type="transmembrane region" description="Helical" evidence="7">
    <location>
        <begin position="142"/>
        <end position="163"/>
    </location>
</feature>
<dbReference type="PANTHER" id="PTHR30106">
    <property type="entry name" value="INNER MEMBRANE PROTEIN YEIH-RELATED"/>
    <property type="match status" value="1"/>
</dbReference>
<dbReference type="Proteomes" id="UP001460888">
    <property type="component" value="Unassembled WGS sequence"/>
</dbReference>
<evidence type="ECO:0000256" key="1">
    <source>
        <dbReference type="ARBA" id="ARBA00004651"/>
    </source>
</evidence>